<dbReference type="Pfam" id="PF00753">
    <property type="entry name" value="Lactamase_B"/>
    <property type="match status" value="1"/>
</dbReference>
<sequence length="373" mass="41432">MADPKALMTSPSKGTVRVRIIDTTSYIQDLPAAAFLSPEFPGLSRLSGPSFSFLIEHPSSRMLLFDLGIRKDWKNLPPITTRRIELMKCKVKVEKGVREQLEENGVDVKNIEGIVWSHWHWDHTGDPSTFEKTTALIVGPGFTANFTPGYPTDEKGRVLDSDLHGRELREISFDQGHKIGGFDAYDYFGDASFYLLDSPGHAIGHLCGLARVTASPNSFILMGGDICHHVGQFRPSTQDPLPKMISPHPFDHLNTAYCPGALFEDLLPDKDVSKPFYRVAAAQNGMQVAADIDAANESISKLQDIDGIDEVLVVIAHDSSLRNVVDLFPKYADDFLEKGWAKKGRWLFLKDFAQALKNFPSLETKMQSVNLTA</sequence>
<keyword evidence="3" id="KW-0378">Hydrolase</keyword>
<comment type="similarity">
    <text evidence="1">Belongs to the metallo-beta-lactamase superfamily.</text>
</comment>
<dbReference type="PANTHER" id="PTHR42978:SF5">
    <property type="entry name" value="METALLO-BETA-LACTAMASE DOMAIN-CONTAINING PROTEIN"/>
    <property type="match status" value="1"/>
</dbReference>
<keyword evidence="7" id="KW-1185">Reference proteome</keyword>
<keyword evidence="2" id="KW-0479">Metal-binding</keyword>
<dbReference type="InterPro" id="IPR051013">
    <property type="entry name" value="MBL_superfamily_lactonases"/>
</dbReference>
<organism evidence="6 7">
    <name type="scientific">Pseudopithomyces chartarum</name>
    <dbReference type="NCBI Taxonomy" id="1892770"/>
    <lineage>
        <taxon>Eukaryota</taxon>
        <taxon>Fungi</taxon>
        <taxon>Dikarya</taxon>
        <taxon>Ascomycota</taxon>
        <taxon>Pezizomycotina</taxon>
        <taxon>Dothideomycetes</taxon>
        <taxon>Pleosporomycetidae</taxon>
        <taxon>Pleosporales</taxon>
        <taxon>Massarineae</taxon>
        <taxon>Didymosphaeriaceae</taxon>
        <taxon>Pseudopithomyces</taxon>
    </lineage>
</organism>
<dbReference type="PANTHER" id="PTHR42978">
    <property type="entry name" value="QUORUM-QUENCHING LACTONASE YTNP-RELATED-RELATED"/>
    <property type="match status" value="1"/>
</dbReference>
<evidence type="ECO:0000313" key="7">
    <source>
        <dbReference type="Proteomes" id="UP001280581"/>
    </source>
</evidence>
<evidence type="ECO:0000256" key="4">
    <source>
        <dbReference type="ARBA" id="ARBA00022833"/>
    </source>
</evidence>
<evidence type="ECO:0000256" key="1">
    <source>
        <dbReference type="ARBA" id="ARBA00007749"/>
    </source>
</evidence>
<dbReference type="Gene3D" id="3.60.15.10">
    <property type="entry name" value="Ribonuclease Z/Hydroxyacylglutathione hydrolase-like"/>
    <property type="match status" value="1"/>
</dbReference>
<dbReference type="Proteomes" id="UP001280581">
    <property type="component" value="Unassembled WGS sequence"/>
</dbReference>
<dbReference type="InterPro" id="IPR036866">
    <property type="entry name" value="RibonucZ/Hydroxyglut_hydro"/>
</dbReference>
<dbReference type="GO" id="GO:0016787">
    <property type="term" value="F:hydrolase activity"/>
    <property type="evidence" value="ECO:0007669"/>
    <property type="project" value="UniProtKB-KW"/>
</dbReference>
<proteinExistence type="inferred from homology"/>
<protein>
    <recommendedName>
        <fullName evidence="5">Metallo-beta-lactamase domain-containing protein</fullName>
    </recommendedName>
</protein>
<dbReference type="SUPFAM" id="SSF56281">
    <property type="entry name" value="Metallo-hydrolase/oxidoreductase"/>
    <property type="match status" value="1"/>
</dbReference>
<dbReference type="AlphaFoldDB" id="A0AAN6M3M7"/>
<accession>A0AAN6M3M7</accession>
<evidence type="ECO:0000259" key="5">
    <source>
        <dbReference type="SMART" id="SM00849"/>
    </source>
</evidence>
<evidence type="ECO:0000256" key="2">
    <source>
        <dbReference type="ARBA" id="ARBA00022723"/>
    </source>
</evidence>
<gene>
    <name evidence="6" type="ORF">GRF29_28g34927</name>
</gene>
<comment type="caution">
    <text evidence="6">The sequence shown here is derived from an EMBL/GenBank/DDBJ whole genome shotgun (WGS) entry which is preliminary data.</text>
</comment>
<name>A0AAN6M3M7_9PLEO</name>
<evidence type="ECO:0000313" key="6">
    <source>
        <dbReference type="EMBL" id="KAK3213491.1"/>
    </source>
</evidence>
<keyword evidence="4" id="KW-0862">Zinc</keyword>
<dbReference type="CDD" id="cd07730">
    <property type="entry name" value="metallo-hydrolase-like_MBL-fold"/>
    <property type="match status" value="1"/>
</dbReference>
<dbReference type="GO" id="GO:0046872">
    <property type="term" value="F:metal ion binding"/>
    <property type="evidence" value="ECO:0007669"/>
    <property type="project" value="UniProtKB-KW"/>
</dbReference>
<dbReference type="SMART" id="SM00849">
    <property type="entry name" value="Lactamase_B"/>
    <property type="match status" value="1"/>
</dbReference>
<dbReference type="InterPro" id="IPR001279">
    <property type="entry name" value="Metallo-B-lactamas"/>
</dbReference>
<dbReference type="EMBL" id="WVTA01000004">
    <property type="protein sequence ID" value="KAK3213491.1"/>
    <property type="molecule type" value="Genomic_DNA"/>
</dbReference>
<feature type="domain" description="Metallo-beta-lactamase" evidence="5">
    <location>
        <begin position="49"/>
        <end position="277"/>
    </location>
</feature>
<reference evidence="6 7" key="1">
    <citation type="submission" date="2021-02" db="EMBL/GenBank/DDBJ databases">
        <title>Genome assembly of Pseudopithomyces chartarum.</title>
        <authorList>
            <person name="Jauregui R."/>
            <person name="Singh J."/>
            <person name="Voisey C."/>
        </authorList>
    </citation>
    <scope>NUCLEOTIDE SEQUENCE [LARGE SCALE GENOMIC DNA]</scope>
    <source>
        <strain evidence="6 7">AGR01</strain>
    </source>
</reference>
<evidence type="ECO:0000256" key="3">
    <source>
        <dbReference type="ARBA" id="ARBA00022801"/>
    </source>
</evidence>